<dbReference type="Pfam" id="PF00535">
    <property type="entry name" value="Glycos_transf_2"/>
    <property type="match status" value="1"/>
</dbReference>
<evidence type="ECO:0000313" key="2">
    <source>
        <dbReference type="EMBL" id="MDB7085887.1"/>
    </source>
</evidence>
<organism evidence="2 3">
    <name type="scientific">Thomasclavelia ramosa</name>
    <dbReference type="NCBI Taxonomy" id="1547"/>
    <lineage>
        <taxon>Bacteria</taxon>
        <taxon>Bacillati</taxon>
        <taxon>Bacillota</taxon>
        <taxon>Erysipelotrichia</taxon>
        <taxon>Erysipelotrichales</taxon>
        <taxon>Coprobacillaceae</taxon>
        <taxon>Thomasclavelia</taxon>
    </lineage>
</organism>
<dbReference type="CDD" id="cd00761">
    <property type="entry name" value="Glyco_tranf_GTA_type"/>
    <property type="match status" value="1"/>
</dbReference>
<protein>
    <submittedName>
        <fullName evidence="2">Glycosyltransferase family A protein</fullName>
    </submittedName>
</protein>
<sequence>MKELTVLTPTYNRAKRLNKCYETLCKQTNKEFIWLIIDDGSIDDTEKVVAKWMTENKIEIKYYKKSNGGKHRAVNYGATFVDTKLTIILDSDDYLITTAIQDIYNLYNSSKNEKNICGFTFLKKYPDESLMGDRFPNNGRYNFIKWRVNGVVTGDQCDVVYSKYLKEYPFSEYDGEKYIGESTLWIKLGQKYDMICENKAIYVAEYLEGGLTKNGRIVRLKSPNGGMEYANLCLIKRSSIKRKIKYAPIYVAYGLLSKKGILEIIKEANTKINVLLAFPVGIYLRKKWRREYKL</sequence>
<evidence type="ECO:0000259" key="1">
    <source>
        <dbReference type="Pfam" id="PF00535"/>
    </source>
</evidence>
<dbReference type="Proteomes" id="UP001211987">
    <property type="component" value="Unassembled WGS sequence"/>
</dbReference>
<dbReference type="GO" id="GO:0016758">
    <property type="term" value="F:hexosyltransferase activity"/>
    <property type="evidence" value="ECO:0007669"/>
    <property type="project" value="UniProtKB-ARBA"/>
</dbReference>
<accession>A0AB35IP92</accession>
<dbReference type="InterPro" id="IPR001173">
    <property type="entry name" value="Glyco_trans_2-like"/>
</dbReference>
<dbReference type="EMBL" id="JAQLKE010000060">
    <property type="protein sequence ID" value="MDB7085887.1"/>
    <property type="molecule type" value="Genomic_DNA"/>
</dbReference>
<dbReference type="GeneID" id="64195198"/>
<dbReference type="InterPro" id="IPR029044">
    <property type="entry name" value="Nucleotide-diphossugar_trans"/>
</dbReference>
<dbReference type="PANTHER" id="PTHR22916:SF3">
    <property type="entry name" value="UDP-GLCNAC:BETAGAL BETA-1,3-N-ACETYLGLUCOSAMINYLTRANSFERASE-LIKE PROTEIN 1"/>
    <property type="match status" value="1"/>
</dbReference>
<evidence type="ECO:0000313" key="3">
    <source>
        <dbReference type="Proteomes" id="UP001211987"/>
    </source>
</evidence>
<dbReference type="Gene3D" id="3.90.550.10">
    <property type="entry name" value="Spore Coat Polysaccharide Biosynthesis Protein SpsA, Chain A"/>
    <property type="match status" value="1"/>
</dbReference>
<name>A0AB35IP92_9FIRM</name>
<dbReference type="SUPFAM" id="SSF53448">
    <property type="entry name" value="Nucleotide-diphospho-sugar transferases"/>
    <property type="match status" value="1"/>
</dbReference>
<dbReference type="PANTHER" id="PTHR22916">
    <property type="entry name" value="GLYCOSYLTRANSFERASE"/>
    <property type="match status" value="1"/>
</dbReference>
<comment type="caution">
    <text evidence="2">The sequence shown here is derived from an EMBL/GenBank/DDBJ whole genome shotgun (WGS) entry which is preliminary data.</text>
</comment>
<gene>
    <name evidence="2" type="ORF">PM738_19095</name>
</gene>
<proteinExistence type="predicted"/>
<dbReference type="RefSeq" id="WP_195613586.1">
    <property type="nucleotide sequence ID" value="NZ_CP068170.1"/>
</dbReference>
<feature type="domain" description="Glycosyltransferase 2-like" evidence="1">
    <location>
        <begin position="5"/>
        <end position="126"/>
    </location>
</feature>
<reference evidence="2" key="1">
    <citation type="submission" date="2023-01" db="EMBL/GenBank/DDBJ databases">
        <title>Human gut microbiome strain richness.</title>
        <authorList>
            <person name="Chen-Liaw A."/>
        </authorList>
    </citation>
    <scope>NUCLEOTIDE SEQUENCE</scope>
    <source>
        <strain evidence="2">1001217st2_G6_1001217B_191108</strain>
    </source>
</reference>
<dbReference type="AlphaFoldDB" id="A0AB35IP92"/>